<keyword evidence="3" id="KW-1185">Reference proteome</keyword>
<organism evidence="2 3">
    <name type="scientific">Methylomonas denitrificans</name>
    <dbReference type="NCBI Taxonomy" id="1538553"/>
    <lineage>
        <taxon>Bacteria</taxon>
        <taxon>Pseudomonadati</taxon>
        <taxon>Pseudomonadota</taxon>
        <taxon>Gammaproteobacteria</taxon>
        <taxon>Methylococcales</taxon>
        <taxon>Methylococcaceae</taxon>
        <taxon>Methylomonas</taxon>
    </lineage>
</organism>
<protein>
    <recommendedName>
        <fullName evidence="1">PKD domain-containing protein</fullName>
    </recommendedName>
</protein>
<dbReference type="SUPFAM" id="SSF49299">
    <property type="entry name" value="PKD domain"/>
    <property type="match status" value="2"/>
</dbReference>
<dbReference type="EMBL" id="CP014476">
    <property type="protein sequence ID" value="AMK76892.1"/>
    <property type="molecule type" value="Genomic_DNA"/>
</dbReference>
<sequence>MDTHNFQTVAEVTESALLDILREAWRSGGLNPNGTLPQEIQLPAGMALGPFTLADGTVQFPQDQIRIDLNPGINGVNLTLGVIADLEIQNPPVPSATLFNITADVTLRVPIGQAPDPGAPINLAVLLANLPANAVDVVITSGNPFANVLANGPAEFIHKLYQNGTIPHLVQDIPLGFPPFAMKASVEFFDDENNPARQISVGFLPGQMQINLPCAVRFYDITGGIGPLGLASPMGMIAIAQLTMPFSNTGAQIHIGLDSATSNLINIQPAPGLEGANYTANKTSVDTILGAGSFENAIRTGFVTAANVFFAVLPPVDFDIPTLADLETQVEGFIRTEMNSRRYVVLWAPTDAVGGVVITNITPKVLNDTLAIALNAGPGADANALVNFIPVPCDFAIGLDDDFVEEKLKSEIAAKFPGGFPVTLPEADTDGHTVRINSFSMKLIDGAIEAKGSVTLVDEILGSIDVGASFTAHIGLRWKDNASGGQMLEPFLIEEPDIDVELGFLGWLLVFLVGFLTGGLIGGLILTVILAIVIEIAESIGADKIFDSAGNLAGIAAWPVKLPNIGTISARFKNPVDIYATGIRFIGEMSATSTSKAGLDSASANGPYSASASSALLFNGGLDKVFSQPTWLFGDGQSSVLRRPTHRYADSGLYVAKLRIAVSETGGVTTRNFTPVHLKNVQPKVSFDLLELSIDEGQEVEITAKFTDPEWLDKHTAIFDWGDDSKPTVGVVSETNLEPEAKGTVVAKHAWCDNGNYQVRLRVSDDDGGIGEAVLPVVVKNVKPVVTSEETLCVLVGQPVQMQATFEDNGWCDTHTAYWDFGDCQQKNAFVTETNEPPKAKGKVEVCHEWAHCGTYLTTITVRDDDGGEGLATTVVHAVELKNPMMEDGFRFPYPPASGRKDRVAKGWHPYAEPALSFDKDAARQPREWLFFPENFVEWDGRRAQGLDFKGAIQAGIHQQICANVGWEYEFSAAWHLVSPRQTGRVCIGIDPLGGSNPNAAQIVWRELPPGEQEWQNISVRAKAQRDEITLFLGGIDRFGGENTIYLDDAHLCQIQPTFCPPATPPEEPCKESCVNFDDLQIGSEFAANPGGLPNLTHHNIDFFSAANLWISDTNVPPPAHHLLNFTPRGIRVRLPQSVKQVKVTLHSNGGGPDFKLETLLGNSVIASITPNLASSTEQEFTLTAVALDGFTVRGDHMELSLVKICFCTEDKPVETDGHHDMK</sequence>
<dbReference type="InterPro" id="IPR013783">
    <property type="entry name" value="Ig-like_fold"/>
</dbReference>
<evidence type="ECO:0000259" key="1">
    <source>
        <dbReference type="PROSITE" id="PS50093"/>
    </source>
</evidence>
<dbReference type="Proteomes" id="UP000030512">
    <property type="component" value="Chromosome"/>
</dbReference>
<dbReference type="PROSITE" id="PS50093">
    <property type="entry name" value="PKD"/>
    <property type="match status" value="1"/>
</dbReference>
<dbReference type="Pfam" id="PF18911">
    <property type="entry name" value="PKD_4"/>
    <property type="match status" value="2"/>
</dbReference>
<name>A0A126T4A5_9GAMM</name>
<gene>
    <name evidence="2" type="ORF">JT25_010395</name>
</gene>
<dbReference type="Gene3D" id="2.60.40.10">
    <property type="entry name" value="Immunoglobulins"/>
    <property type="match status" value="3"/>
</dbReference>
<dbReference type="InterPro" id="IPR000601">
    <property type="entry name" value="PKD_dom"/>
</dbReference>
<evidence type="ECO:0000313" key="3">
    <source>
        <dbReference type="Proteomes" id="UP000030512"/>
    </source>
</evidence>
<accession>A0A126T4A5</accession>
<dbReference type="RefSeq" id="WP_062328491.1">
    <property type="nucleotide sequence ID" value="NZ_CP014476.1"/>
</dbReference>
<proteinExistence type="predicted"/>
<dbReference type="KEGG" id="mdn:JT25_010395"/>
<feature type="domain" description="PKD" evidence="1">
    <location>
        <begin position="630"/>
        <end position="661"/>
    </location>
</feature>
<dbReference type="OrthoDB" id="275270at2"/>
<dbReference type="AlphaFoldDB" id="A0A126T4A5"/>
<dbReference type="InterPro" id="IPR035986">
    <property type="entry name" value="PKD_dom_sf"/>
</dbReference>
<dbReference type="STRING" id="1538553.JT25_010395"/>
<evidence type="ECO:0000313" key="2">
    <source>
        <dbReference type="EMBL" id="AMK76892.1"/>
    </source>
</evidence>
<reference evidence="2 3" key="1">
    <citation type="journal article" date="2015" name="Environ. Microbiol.">
        <title>Methane oxidation coupled to nitrate reduction under hypoxia by the Gammaproteobacterium Methylomonas denitrificans, sp. nov. type strain FJG1.</title>
        <authorList>
            <person name="Kits K.D."/>
            <person name="Klotz M.G."/>
            <person name="Stein L.Y."/>
        </authorList>
    </citation>
    <scope>NUCLEOTIDE SEQUENCE [LARGE SCALE GENOMIC DNA]</scope>
    <source>
        <strain evidence="2 3">FJG1</strain>
    </source>
</reference>